<organism evidence="1 2">
    <name type="scientific">Tsukamurella soli</name>
    <dbReference type="NCBI Taxonomy" id="644556"/>
    <lineage>
        <taxon>Bacteria</taxon>
        <taxon>Bacillati</taxon>
        <taxon>Actinomycetota</taxon>
        <taxon>Actinomycetes</taxon>
        <taxon>Mycobacteriales</taxon>
        <taxon>Tsukamurellaceae</taxon>
        <taxon>Tsukamurella</taxon>
    </lineage>
</organism>
<accession>A0ABP8KKV7</accession>
<comment type="caution">
    <text evidence="1">The sequence shown here is derived from an EMBL/GenBank/DDBJ whole genome shotgun (WGS) entry which is preliminary data.</text>
</comment>
<proteinExistence type="predicted"/>
<reference evidence="2" key="1">
    <citation type="journal article" date="2019" name="Int. J. Syst. Evol. Microbiol.">
        <title>The Global Catalogue of Microorganisms (GCM) 10K type strain sequencing project: providing services to taxonomists for standard genome sequencing and annotation.</title>
        <authorList>
            <consortium name="The Broad Institute Genomics Platform"/>
            <consortium name="The Broad Institute Genome Sequencing Center for Infectious Disease"/>
            <person name="Wu L."/>
            <person name="Ma J."/>
        </authorList>
    </citation>
    <scope>NUCLEOTIDE SEQUENCE [LARGE SCALE GENOMIC DNA]</scope>
    <source>
        <strain evidence="2">JCM 17688</strain>
    </source>
</reference>
<dbReference type="RefSeq" id="WP_345002026.1">
    <property type="nucleotide sequence ID" value="NZ_BAABFR010000228.1"/>
</dbReference>
<sequence length="64" mass="6916">MSETAKSSKPGYVDHGWPQEIADAGEHAVSEFAAPLVGALSPFGEVTFPQAHIPYIHPDTRVNR</sequence>
<evidence type="ECO:0000313" key="2">
    <source>
        <dbReference type="Proteomes" id="UP001500635"/>
    </source>
</evidence>
<protein>
    <submittedName>
        <fullName evidence="1">Uncharacterized protein</fullName>
    </submittedName>
</protein>
<evidence type="ECO:0000313" key="1">
    <source>
        <dbReference type="EMBL" id="GAA4408659.1"/>
    </source>
</evidence>
<dbReference type="Proteomes" id="UP001500635">
    <property type="component" value="Unassembled WGS sequence"/>
</dbReference>
<dbReference type="EMBL" id="BAABFR010000228">
    <property type="protein sequence ID" value="GAA4408659.1"/>
    <property type="molecule type" value="Genomic_DNA"/>
</dbReference>
<gene>
    <name evidence="1" type="ORF">GCM10023147_52480</name>
</gene>
<name>A0ABP8KKV7_9ACTN</name>
<keyword evidence="2" id="KW-1185">Reference proteome</keyword>